<keyword evidence="3" id="KW-1185">Reference proteome</keyword>
<accession>H1FTW5</accession>
<evidence type="ECO:0000313" key="3">
    <source>
        <dbReference type="Proteomes" id="UP000006431"/>
    </source>
</evidence>
<gene>
    <name evidence="2" type="ORF">SMGD1_1555</name>
</gene>
<protein>
    <submittedName>
        <fullName evidence="2">Uncharacterized protein</fullName>
    </submittedName>
</protein>
<dbReference type="EMBL" id="AFRZ01000001">
    <property type="protein sequence ID" value="EHP30079.1"/>
    <property type="molecule type" value="Genomic_DNA"/>
</dbReference>
<keyword evidence="1" id="KW-0472">Membrane</keyword>
<keyword evidence="1" id="KW-0812">Transmembrane</keyword>
<feature type="transmembrane region" description="Helical" evidence="1">
    <location>
        <begin position="12"/>
        <end position="33"/>
    </location>
</feature>
<evidence type="ECO:0000256" key="1">
    <source>
        <dbReference type="SAM" id="Phobius"/>
    </source>
</evidence>
<dbReference type="RefSeq" id="WP_008335815.1">
    <property type="nucleotide sequence ID" value="NZ_AFRZ01000001.1"/>
</dbReference>
<comment type="caution">
    <text evidence="2">The sequence shown here is derived from an EMBL/GenBank/DDBJ whole genome shotgun (WGS) entry which is preliminary data.</text>
</comment>
<reference evidence="2 3" key="1">
    <citation type="journal article" date="2012" name="Proc. Natl. Acad. Sci. U.S.A.">
        <title>Genome and physiology of a model Epsilonproteobacterium responsible for sulfide detoxification in marine oxygen depletion zones.</title>
        <authorList>
            <person name="Grote J."/>
            <person name="Schott T."/>
            <person name="Bruckner C.G."/>
            <person name="Glockner F.O."/>
            <person name="Jost G."/>
            <person name="Teeling H."/>
            <person name="Labrenz M."/>
            <person name="Jurgens K."/>
        </authorList>
    </citation>
    <scope>NUCLEOTIDE SEQUENCE [LARGE SCALE GENOMIC DNA]</scope>
    <source>
        <strain evidence="2 3">GD1</strain>
    </source>
</reference>
<dbReference type="OrthoDB" id="5334480at2"/>
<proteinExistence type="predicted"/>
<evidence type="ECO:0000313" key="2">
    <source>
        <dbReference type="EMBL" id="EHP30079.1"/>
    </source>
</evidence>
<feature type="transmembrane region" description="Helical" evidence="1">
    <location>
        <begin position="73"/>
        <end position="92"/>
    </location>
</feature>
<name>B6BHS8_SULGG</name>
<sequence length="135" mass="15570">MNEMYDMSIVTHNYGVIGILGTIFVNILMLVRAKDITKYTRSMSLFMPIVMTVIGTVIFTGIVMMAAKHLEFTIENILMIMFATALIILENIRSKKLQQLDKSQENVFSNYKSEAYKIFKIEVLMVLAISTWMWI</sequence>
<organism evidence="2 3">
    <name type="scientific">Sulfurimonas gotlandica (strain DSM 19862 / JCM 16533 / GD1)</name>
    <dbReference type="NCBI Taxonomy" id="929558"/>
    <lineage>
        <taxon>Bacteria</taxon>
        <taxon>Pseudomonadati</taxon>
        <taxon>Campylobacterota</taxon>
        <taxon>Epsilonproteobacteria</taxon>
        <taxon>Campylobacterales</taxon>
        <taxon>Sulfurimonadaceae</taxon>
        <taxon>Sulfurimonas</taxon>
    </lineage>
</organism>
<feature type="transmembrane region" description="Helical" evidence="1">
    <location>
        <begin position="45"/>
        <end position="67"/>
    </location>
</feature>
<dbReference type="HOGENOM" id="CLU_1884741_0_0_7"/>
<accession>B6BHS8</accession>
<dbReference type="STRING" id="929558.SMGD1_1555"/>
<keyword evidence="1" id="KW-1133">Transmembrane helix</keyword>
<dbReference type="Proteomes" id="UP000006431">
    <property type="component" value="Unassembled WGS sequence"/>
</dbReference>
<dbReference type="PATRIC" id="fig|929558.5.peg.1546"/>
<dbReference type="AlphaFoldDB" id="B6BHS8"/>